<evidence type="ECO:0000313" key="2">
    <source>
        <dbReference type="EMBL" id="KAF7937575.1"/>
    </source>
</evidence>
<dbReference type="Proteomes" id="UP000783213">
    <property type="component" value="Unassembled WGS sequence"/>
</dbReference>
<dbReference type="EMBL" id="RCSX01000003">
    <property type="protein sequence ID" value="KAF7937575.1"/>
    <property type="molecule type" value="Genomic_DNA"/>
</dbReference>
<organism evidence="2 3">
    <name type="scientific">Botrytis deweyae</name>
    <dbReference type="NCBI Taxonomy" id="2478750"/>
    <lineage>
        <taxon>Eukaryota</taxon>
        <taxon>Fungi</taxon>
        <taxon>Dikarya</taxon>
        <taxon>Ascomycota</taxon>
        <taxon>Pezizomycotina</taxon>
        <taxon>Leotiomycetes</taxon>
        <taxon>Helotiales</taxon>
        <taxon>Sclerotiniaceae</taxon>
        <taxon>Botrytis</taxon>
    </lineage>
</organism>
<accession>A0ABQ7IZ46</accession>
<reference evidence="2 3" key="1">
    <citation type="journal article" date="2020" name="Genome Biol. Evol.">
        <title>Comparative genomics of Sclerotiniaceae.</title>
        <authorList>
            <person name="Valero Jimenez C.A."/>
            <person name="Steentjes M."/>
            <person name="Scholten O.E."/>
            <person name="Van Kan J.A.L."/>
        </authorList>
    </citation>
    <scope>NUCLEOTIDE SEQUENCE [LARGE SCALE GENOMIC DNA]</scope>
    <source>
        <strain evidence="2 3">B1</strain>
    </source>
</reference>
<gene>
    <name evidence="2" type="ORF">EAE98_001889</name>
</gene>
<keyword evidence="3" id="KW-1185">Reference proteome</keyword>
<dbReference type="RefSeq" id="XP_038814493.1">
    <property type="nucleotide sequence ID" value="XM_038949508.1"/>
</dbReference>
<sequence>MNNPHKEPRFPCSQDIKAPTPISIFLPPNHHSPSYTLTPTPLPQQKKSKNALPHPPLPLPLPLRKIQIQIQIHTHHPQHPHNRHPNHQHPHPQLARDANASVDIHFVSRAAWGATAEEEWAPVVGLVCAAWGGGARVVWDEEVGVELVRWWGGEVVRGRNNNSVDSTLIHKTLHSYEIILQFRDSSRCQKEYPQPSKA</sequence>
<comment type="caution">
    <text evidence="2">The sequence shown here is derived from an EMBL/GenBank/DDBJ whole genome shotgun (WGS) entry which is preliminary data.</text>
</comment>
<dbReference type="GeneID" id="62228663"/>
<feature type="compositionally biased region" description="Low complexity" evidence="1">
    <location>
        <begin position="36"/>
        <end position="45"/>
    </location>
</feature>
<evidence type="ECO:0000256" key="1">
    <source>
        <dbReference type="SAM" id="MobiDB-lite"/>
    </source>
</evidence>
<protein>
    <submittedName>
        <fullName evidence="2">Uncharacterized protein</fullName>
    </submittedName>
</protein>
<proteinExistence type="predicted"/>
<feature type="region of interest" description="Disordered" evidence="1">
    <location>
        <begin position="1"/>
        <end position="54"/>
    </location>
</feature>
<name>A0ABQ7IZ46_9HELO</name>
<evidence type="ECO:0000313" key="3">
    <source>
        <dbReference type="Proteomes" id="UP000783213"/>
    </source>
</evidence>